<protein>
    <submittedName>
        <fullName evidence="1">Uncharacterized protein</fullName>
    </submittedName>
</protein>
<dbReference type="RefSeq" id="WP_087457457.1">
    <property type="nucleotide sequence ID" value="NZ_CP021434.1"/>
</dbReference>
<sequence length="77" mass="8641">MQINVTELKVTTIDKGFLSIGPSVQNVVRGRQHSNQGIGQIKGDLNYTEAERTGIDDRDVIDFPIRKIHLNVPGNRR</sequence>
<evidence type="ECO:0000313" key="1">
    <source>
        <dbReference type="EMBL" id="ARU62092.1"/>
    </source>
</evidence>
<accession>A0A1Y0IND6</accession>
<gene>
    <name evidence="1" type="ORF">CBW65_14590</name>
</gene>
<proteinExistence type="predicted"/>
<reference evidence="2" key="1">
    <citation type="submission" date="2017-05" db="EMBL/GenBank/DDBJ databases">
        <authorList>
            <person name="Sung H."/>
        </authorList>
    </citation>
    <scope>NUCLEOTIDE SEQUENCE [LARGE SCALE GENOMIC DNA]</scope>
    <source>
        <strain evidence="2">AR23208</strain>
    </source>
</reference>
<name>A0A1Y0IND6_9BACL</name>
<evidence type="ECO:0000313" key="2">
    <source>
        <dbReference type="Proteomes" id="UP000195437"/>
    </source>
</evidence>
<organism evidence="1 2">
    <name type="scientific">Tumebacillus avium</name>
    <dbReference type="NCBI Taxonomy" id="1903704"/>
    <lineage>
        <taxon>Bacteria</taxon>
        <taxon>Bacillati</taxon>
        <taxon>Bacillota</taxon>
        <taxon>Bacilli</taxon>
        <taxon>Bacillales</taxon>
        <taxon>Alicyclobacillaceae</taxon>
        <taxon>Tumebacillus</taxon>
    </lineage>
</organism>
<dbReference type="EMBL" id="CP021434">
    <property type="protein sequence ID" value="ARU62092.1"/>
    <property type="molecule type" value="Genomic_DNA"/>
</dbReference>
<dbReference type="OrthoDB" id="2382355at2"/>
<dbReference type="Proteomes" id="UP000195437">
    <property type="component" value="Chromosome"/>
</dbReference>
<dbReference type="AlphaFoldDB" id="A0A1Y0IND6"/>
<dbReference type="KEGG" id="tum:CBW65_14590"/>
<keyword evidence="2" id="KW-1185">Reference proteome</keyword>